<evidence type="ECO:0000313" key="4">
    <source>
        <dbReference type="Proteomes" id="UP000006727"/>
    </source>
</evidence>
<evidence type="ECO:0000313" key="3">
    <source>
        <dbReference type="EnsemblPlants" id="Pp3c20_9490V3.1"/>
    </source>
</evidence>
<dbReference type="InParanoid" id="A0A2K1IUQ6"/>
<dbReference type="AlphaFoldDB" id="A0A2K1IUQ6"/>
<reference evidence="2 4" key="2">
    <citation type="journal article" date="2018" name="Plant J.">
        <title>The Physcomitrella patens chromosome-scale assembly reveals moss genome structure and evolution.</title>
        <authorList>
            <person name="Lang D."/>
            <person name="Ullrich K.K."/>
            <person name="Murat F."/>
            <person name="Fuchs J."/>
            <person name="Jenkins J."/>
            <person name="Haas F.B."/>
            <person name="Piednoel M."/>
            <person name="Gundlach H."/>
            <person name="Van Bel M."/>
            <person name="Meyberg R."/>
            <person name="Vives C."/>
            <person name="Morata J."/>
            <person name="Symeonidi A."/>
            <person name="Hiss M."/>
            <person name="Muchero W."/>
            <person name="Kamisugi Y."/>
            <person name="Saleh O."/>
            <person name="Blanc G."/>
            <person name="Decker E.L."/>
            <person name="van Gessel N."/>
            <person name="Grimwood J."/>
            <person name="Hayes R.D."/>
            <person name="Graham S.W."/>
            <person name="Gunter L.E."/>
            <person name="McDaniel S.F."/>
            <person name="Hoernstein S.N.W."/>
            <person name="Larsson A."/>
            <person name="Li F.W."/>
            <person name="Perroud P.F."/>
            <person name="Phillips J."/>
            <person name="Ranjan P."/>
            <person name="Rokshar D.S."/>
            <person name="Rothfels C.J."/>
            <person name="Schneider L."/>
            <person name="Shu S."/>
            <person name="Stevenson D.W."/>
            <person name="Thummler F."/>
            <person name="Tillich M."/>
            <person name="Villarreal Aguilar J.C."/>
            <person name="Widiez T."/>
            <person name="Wong G.K."/>
            <person name="Wymore A."/>
            <person name="Zhang Y."/>
            <person name="Zimmer A.D."/>
            <person name="Quatrano R.S."/>
            <person name="Mayer K.F.X."/>
            <person name="Goodstein D."/>
            <person name="Casacuberta J.M."/>
            <person name="Vandepoele K."/>
            <person name="Reski R."/>
            <person name="Cuming A.C."/>
            <person name="Tuskan G.A."/>
            <person name="Maumus F."/>
            <person name="Salse J."/>
            <person name="Schmutz J."/>
            <person name="Rensing S.A."/>
        </authorList>
    </citation>
    <scope>NUCLEOTIDE SEQUENCE [LARGE SCALE GENOMIC DNA]</scope>
    <source>
        <strain evidence="3 4">cv. Gransden 2004</strain>
    </source>
</reference>
<reference evidence="3" key="3">
    <citation type="submission" date="2020-12" db="UniProtKB">
        <authorList>
            <consortium name="EnsemblPlants"/>
        </authorList>
    </citation>
    <scope>IDENTIFICATION</scope>
</reference>
<evidence type="ECO:0000256" key="1">
    <source>
        <dbReference type="SAM" id="MobiDB-lite"/>
    </source>
</evidence>
<proteinExistence type="predicted"/>
<organism evidence="2">
    <name type="scientific">Physcomitrium patens</name>
    <name type="common">Spreading-leaved earth moss</name>
    <name type="synonym">Physcomitrella patens</name>
    <dbReference type="NCBI Taxonomy" id="3218"/>
    <lineage>
        <taxon>Eukaryota</taxon>
        <taxon>Viridiplantae</taxon>
        <taxon>Streptophyta</taxon>
        <taxon>Embryophyta</taxon>
        <taxon>Bryophyta</taxon>
        <taxon>Bryophytina</taxon>
        <taxon>Bryopsida</taxon>
        <taxon>Funariidae</taxon>
        <taxon>Funariales</taxon>
        <taxon>Funariaceae</taxon>
        <taxon>Physcomitrium</taxon>
    </lineage>
</organism>
<dbReference type="EnsemblPlants" id="Pp3c20_9490V3.1">
    <property type="protein sequence ID" value="Pp3c20_9490V3.1"/>
    <property type="gene ID" value="Pp3c20_9490"/>
</dbReference>
<dbReference type="Gramene" id="Pp3c20_9490V3.1">
    <property type="protein sequence ID" value="Pp3c20_9490V3.1"/>
    <property type="gene ID" value="Pp3c20_9490"/>
</dbReference>
<gene>
    <name evidence="2" type="ORF">PHYPA_024950</name>
</gene>
<accession>A0A2K1IUQ6</accession>
<reference evidence="2 4" key="1">
    <citation type="journal article" date="2008" name="Science">
        <title>The Physcomitrella genome reveals evolutionary insights into the conquest of land by plants.</title>
        <authorList>
            <person name="Rensing S."/>
            <person name="Lang D."/>
            <person name="Zimmer A."/>
            <person name="Terry A."/>
            <person name="Salamov A."/>
            <person name="Shapiro H."/>
            <person name="Nishiyama T."/>
            <person name="Perroud P.-F."/>
            <person name="Lindquist E."/>
            <person name="Kamisugi Y."/>
            <person name="Tanahashi T."/>
            <person name="Sakakibara K."/>
            <person name="Fujita T."/>
            <person name="Oishi K."/>
            <person name="Shin-I T."/>
            <person name="Kuroki Y."/>
            <person name="Toyoda A."/>
            <person name="Suzuki Y."/>
            <person name="Hashimoto A."/>
            <person name="Yamaguchi K."/>
            <person name="Sugano A."/>
            <person name="Kohara Y."/>
            <person name="Fujiyama A."/>
            <person name="Anterola A."/>
            <person name="Aoki S."/>
            <person name="Ashton N."/>
            <person name="Barbazuk W.B."/>
            <person name="Barker E."/>
            <person name="Bennetzen J."/>
            <person name="Bezanilla M."/>
            <person name="Blankenship R."/>
            <person name="Cho S.H."/>
            <person name="Dutcher S."/>
            <person name="Estelle M."/>
            <person name="Fawcett J.A."/>
            <person name="Gundlach H."/>
            <person name="Hanada K."/>
            <person name="Heyl A."/>
            <person name="Hicks K.A."/>
            <person name="Hugh J."/>
            <person name="Lohr M."/>
            <person name="Mayer K."/>
            <person name="Melkozernov A."/>
            <person name="Murata T."/>
            <person name="Nelson D."/>
            <person name="Pils B."/>
            <person name="Prigge M."/>
            <person name="Reiss B."/>
            <person name="Renner T."/>
            <person name="Rombauts S."/>
            <person name="Rushton P."/>
            <person name="Sanderfoot A."/>
            <person name="Schween G."/>
            <person name="Shiu S.-H."/>
            <person name="Stueber K."/>
            <person name="Theodoulou F.L."/>
            <person name="Tu H."/>
            <person name="Van de Peer Y."/>
            <person name="Verrier P.J."/>
            <person name="Waters E."/>
            <person name="Wood A."/>
            <person name="Yang L."/>
            <person name="Cove D."/>
            <person name="Cuming A."/>
            <person name="Hasebe M."/>
            <person name="Lucas S."/>
            <person name="Mishler D.B."/>
            <person name="Reski R."/>
            <person name="Grigoriev I."/>
            <person name="Quatrano R.S."/>
            <person name="Boore J.L."/>
        </authorList>
    </citation>
    <scope>NUCLEOTIDE SEQUENCE [LARGE SCALE GENOMIC DNA]</scope>
    <source>
        <strain evidence="3 4">cv. Gransden 2004</strain>
    </source>
</reference>
<dbReference type="EMBL" id="ABEU02000020">
    <property type="protein sequence ID" value="PNR33007.1"/>
    <property type="molecule type" value="Genomic_DNA"/>
</dbReference>
<feature type="region of interest" description="Disordered" evidence="1">
    <location>
        <begin position="19"/>
        <end position="42"/>
    </location>
</feature>
<dbReference type="Proteomes" id="UP000006727">
    <property type="component" value="Chromosome 20"/>
</dbReference>
<protein>
    <submittedName>
        <fullName evidence="2 3">Uncharacterized protein</fullName>
    </submittedName>
</protein>
<name>A0A2K1IUQ6_PHYPA</name>
<evidence type="ECO:0000313" key="2">
    <source>
        <dbReference type="EMBL" id="PNR33007.1"/>
    </source>
</evidence>
<sequence length="42" mass="4575">MGSARWSVQELLQSTAAARCQQRSRIHTPNADSRQDAVGCST</sequence>
<keyword evidence="4" id="KW-1185">Reference proteome</keyword>